<keyword evidence="1" id="KW-0732">Signal</keyword>
<gene>
    <name evidence="2" type="ORF">ACG00X_00320</name>
</gene>
<dbReference type="EMBL" id="JBIGIA010000001">
    <property type="protein sequence ID" value="MFG6455269.1"/>
    <property type="molecule type" value="Genomic_DNA"/>
</dbReference>
<evidence type="ECO:0008006" key="4">
    <source>
        <dbReference type="Google" id="ProtNLM"/>
    </source>
</evidence>
<dbReference type="RefSeq" id="WP_394485805.1">
    <property type="nucleotide sequence ID" value="NZ_JBIGIA010000001.1"/>
</dbReference>
<evidence type="ECO:0000256" key="1">
    <source>
        <dbReference type="SAM" id="SignalP"/>
    </source>
</evidence>
<dbReference type="Proteomes" id="UP001606305">
    <property type="component" value="Unassembled WGS sequence"/>
</dbReference>
<protein>
    <recommendedName>
        <fullName evidence="4">Transporter</fullName>
    </recommendedName>
</protein>
<reference evidence="2 3" key="1">
    <citation type="submission" date="2024-09" db="EMBL/GenBank/DDBJ databases">
        <title>Novel species of the genus Pelomonas and Roseateles isolated from streams.</title>
        <authorList>
            <person name="Lu H."/>
        </authorList>
    </citation>
    <scope>NUCLEOTIDE SEQUENCE [LARGE SCALE GENOMIC DNA]</scope>
    <source>
        <strain evidence="2 3">BYS96W</strain>
    </source>
</reference>
<keyword evidence="3" id="KW-1185">Reference proteome</keyword>
<sequence length="227" mass="24627">MKKTNKIYLAVSLCACLAATATPARAAGGHFAVDDAAILETGQCQLETWFDREAGNARRALHVGPACRIGSAEIGLNLDRVRPGDSSGISIMGPQVKWARAVTEQLSIGLAAAANWQSQTPRYVGSTLVVPVTFQMSDPWLVHVNVGRDFRPGQADSSRAGVALEWSPETAWSVTGERYRDGGRNHWRLGGRWNLTHCLSLDLSRAQHLDAGTPAWWTLGLNVVIDR</sequence>
<name>A0ABW7FZZ8_9BURK</name>
<accession>A0ABW7FZZ8</accession>
<proteinExistence type="predicted"/>
<evidence type="ECO:0000313" key="3">
    <source>
        <dbReference type="Proteomes" id="UP001606305"/>
    </source>
</evidence>
<organism evidence="2 3">
    <name type="scientific">Pelomonas nitida</name>
    <dbReference type="NCBI Taxonomy" id="3299027"/>
    <lineage>
        <taxon>Bacteria</taxon>
        <taxon>Pseudomonadati</taxon>
        <taxon>Pseudomonadota</taxon>
        <taxon>Betaproteobacteria</taxon>
        <taxon>Burkholderiales</taxon>
        <taxon>Sphaerotilaceae</taxon>
        <taxon>Roseateles</taxon>
    </lineage>
</organism>
<evidence type="ECO:0000313" key="2">
    <source>
        <dbReference type="EMBL" id="MFG6455269.1"/>
    </source>
</evidence>
<feature type="signal peptide" evidence="1">
    <location>
        <begin position="1"/>
        <end position="26"/>
    </location>
</feature>
<feature type="chain" id="PRO_5045380653" description="Transporter" evidence="1">
    <location>
        <begin position="27"/>
        <end position="227"/>
    </location>
</feature>
<comment type="caution">
    <text evidence="2">The sequence shown here is derived from an EMBL/GenBank/DDBJ whole genome shotgun (WGS) entry which is preliminary data.</text>
</comment>